<protein>
    <submittedName>
        <fullName evidence="2">Uncharacterized protein</fullName>
    </submittedName>
</protein>
<evidence type="ECO:0000313" key="3">
    <source>
        <dbReference type="Proteomes" id="UP001221757"/>
    </source>
</evidence>
<organism evidence="2 3">
    <name type="scientific">Mycena rosella</name>
    <name type="common">Pink bonnet</name>
    <name type="synonym">Agaricus rosellus</name>
    <dbReference type="NCBI Taxonomy" id="1033263"/>
    <lineage>
        <taxon>Eukaryota</taxon>
        <taxon>Fungi</taxon>
        <taxon>Dikarya</taxon>
        <taxon>Basidiomycota</taxon>
        <taxon>Agaricomycotina</taxon>
        <taxon>Agaricomycetes</taxon>
        <taxon>Agaricomycetidae</taxon>
        <taxon>Agaricales</taxon>
        <taxon>Marasmiineae</taxon>
        <taxon>Mycenaceae</taxon>
        <taxon>Mycena</taxon>
    </lineage>
</organism>
<evidence type="ECO:0000313" key="2">
    <source>
        <dbReference type="EMBL" id="KAJ7634322.1"/>
    </source>
</evidence>
<reference evidence="2" key="1">
    <citation type="submission" date="2023-03" db="EMBL/GenBank/DDBJ databases">
        <title>Massive genome expansion in bonnet fungi (Mycena s.s.) driven by repeated elements and novel gene families across ecological guilds.</title>
        <authorList>
            <consortium name="Lawrence Berkeley National Laboratory"/>
            <person name="Harder C.B."/>
            <person name="Miyauchi S."/>
            <person name="Viragh M."/>
            <person name="Kuo A."/>
            <person name="Thoen E."/>
            <person name="Andreopoulos B."/>
            <person name="Lu D."/>
            <person name="Skrede I."/>
            <person name="Drula E."/>
            <person name="Henrissat B."/>
            <person name="Morin E."/>
            <person name="Kohler A."/>
            <person name="Barry K."/>
            <person name="LaButti K."/>
            <person name="Morin E."/>
            <person name="Salamov A."/>
            <person name="Lipzen A."/>
            <person name="Mereny Z."/>
            <person name="Hegedus B."/>
            <person name="Baldrian P."/>
            <person name="Stursova M."/>
            <person name="Weitz H."/>
            <person name="Taylor A."/>
            <person name="Grigoriev I.V."/>
            <person name="Nagy L.G."/>
            <person name="Martin F."/>
            <person name="Kauserud H."/>
        </authorList>
    </citation>
    <scope>NUCLEOTIDE SEQUENCE</scope>
    <source>
        <strain evidence="2">CBHHK067</strain>
    </source>
</reference>
<name>A0AAD7BYH0_MYCRO</name>
<feature type="compositionally biased region" description="Acidic residues" evidence="1">
    <location>
        <begin position="73"/>
        <end position="82"/>
    </location>
</feature>
<accession>A0AAD7BYH0</accession>
<keyword evidence="3" id="KW-1185">Reference proteome</keyword>
<gene>
    <name evidence="2" type="ORF">B0H17DRAFT_1149732</name>
</gene>
<dbReference type="AlphaFoldDB" id="A0AAD7BYH0"/>
<dbReference type="EMBL" id="JARKIE010000474">
    <property type="protein sequence ID" value="KAJ7634322.1"/>
    <property type="molecule type" value="Genomic_DNA"/>
</dbReference>
<dbReference type="Proteomes" id="UP001221757">
    <property type="component" value="Unassembled WGS sequence"/>
</dbReference>
<dbReference type="Gene3D" id="1.10.10.1210">
    <property type="entry name" value="MAGE homology domain, winged helix WH2 motif"/>
    <property type="match status" value="1"/>
</dbReference>
<dbReference type="InterPro" id="IPR041899">
    <property type="entry name" value="MAGE_WH2"/>
</dbReference>
<sequence>MPSSNLELGFLDRQQIGAAEGKKGGRGKRARVAQADEEAGQTYEWCWGARAQSKVGEQAVTVFVAEFMAGDERQEDAEEEEGGAGAARANKRRADAESKLARMTKGIKRAVGGQLSEIK</sequence>
<proteinExistence type="predicted"/>
<evidence type="ECO:0000256" key="1">
    <source>
        <dbReference type="SAM" id="MobiDB-lite"/>
    </source>
</evidence>
<comment type="caution">
    <text evidence="2">The sequence shown here is derived from an EMBL/GenBank/DDBJ whole genome shotgun (WGS) entry which is preliminary data.</text>
</comment>
<feature type="region of interest" description="Disordered" evidence="1">
    <location>
        <begin position="71"/>
        <end position="101"/>
    </location>
</feature>